<feature type="signal peptide" evidence="5">
    <location>
        <begin position="1"/>
        <end position="19"/>
    </location>
</feature>
<dbReference type="InterPro" id="IPR018660">
    <property type="entry name" value="MliC"/>
</dbReference>
<dbReference type="AlphaFoldDB" id="A0A1H2HI85"/>
<evidence type="ECO:0000256" key="2">
    <source>
        <dbReference type="ARBA" id="ARBA00023136"/>
    </source>
</evidence>
<keyword evidence="2" id="KW-0472">Membrane</keyword>
<accession>A0A1H2HI85</accession>
<dbReference type="STRING" id="364197.SAMN05216296_3020"/>
<dbReference type="SUPFAM" id="SSF141488">
    <property type="entry name" value="YdhA-like"/>
    <property type="match status" value="1"/>
</dbReference>
<name>A0A1H2HI85_9PSED</name>
<evidence type="ECO:0000313" key="7">
    <source>
        <dbReference type="EMBL" id="SDU31449.1"/>
    </source>
</evidence>
<protein>
    <recommendedName>
        <fullName evidence="6">C-type lysozyme inhibitor domain-containing protein</fullName>
    </recommendedName>
</protein>
<evidence type="ECO:0000256" key="5">
    <source>
        <dbReference type="SAM" id="SignalP"/>
    </source>
</evidence>
<feature type="domain" description="C-type lysozyme inhibitor" evidence="6">
    <location>
        <begin position="31"/>
        <end position="93"/>
    </location>
</feature>
<keyword evidence="4" id="KW-0449">Lipoprotein</keyword>
<dbReference type="Proteomes" id="UP000243232">
    <property type="component" value="Chromosome I"/>
</dbReference>
<evidence type="ECO:0000256" key="1">
    <source>
        <dbReference type="ARBA" id="ARBA00022729"/>
    </source>
</evidence>
<dbReference type="Pfam" id="PF09864">
    <property type="entry name" value="MliC"/>
    <property type="match status" value="1"/>
</dbReference>
<proteinExistence type="predicted"/>
<sequence length="109" mass="12087">MAKYLLLMTLSLLSACSFEIQPEPQGAWNEWICDSQAKVYWRPDGADGQSVQVRVGAGDMLHVLKRMPGDNGELYSDSELAFVLQGDHAEVYAINGHTIFGRNCKAQPE</sequence>
<dbReference type="RefSeq" id="WP_090197109.1">
    <property type="nucleotide sequence ID" value="NZ_LT629785.1"/>
</dbReference>
<dbReference type="EMBL" id="LT629785">
    <property type="protein sequence ID" value="SDU31449.1"/>
    <property type="molecule type" value="Genomic_DNA"/>
</dbReference>
<reference evidence="8" key="1">
    <citation type="submission" date="2016-10" db="EMBL/GenBank/DDBJ databases">
        <authorList>
            <person name="Varghese N."/>
            <person name="Submissions S."/>
        </authorList>
    </citation>
    <scope>NUCLEOTIDE SEQUENCE [LARGE SCALE GENOMIC DNA]</scope>
    <source>
        <strain evidence="8">DSM 17875</strain>
    </source>
</reference>
<dbReference type="InterPro" id="IPR036328">
    <property type="entry name" value="MliC_sf"/>
</dbReference>
<organism evidence="7 8">
    <name type="scientific">Pseudomonas pohangensis</name>
    <dbReference type="NCBI Taxonomy" id="364197"/>
    <lineage>
        <taxon>Bacteria</taxon>
        <taxon>Pseudomonadati</taxon>
        <taxon>Pseudomonadota</taxon>
        <taxon>Gammaproteobacteria</taxon>
        <taxon>Pseudomonadales</taxon>
        <taxon>Pseudomonadaceae</taxon>
        <taxon>Pseudomonas</taxon>
    </lineage>
</organism>
<dbReference type="OrthoDB" id="6980573at2"/>
<keyword evidence="3" id="KW-0564">Palmitate</keyword>
<feature type="chain" id="PRO_5009275748" description="C-type lysozyme inhibitor domain-containing protein" evidence="5">
    <location>
        <begin position="20"/>
        <end position="109"/>
    </location>
</feature>
<keyword evidence="8" id="KW-1185">Reference proteome</keyword>
<gene>
    <name evidence="7" type="ORF">SAMN05216296_3020</name>
</gene>
<dbReference type="PROSITE" id="PS51257">
    <property type="entry name" value="PROKAR_LIPOPROTEIN"/>
    <property type="match status" value="1"/>
</dbReference>
<evidence type="ECO:0000259" key="6">
    <source>
        <dbReference type="Pfam" id="PF09864"/>
    </source>
</evidence>
<evidence type="ECO:0000256" key="4">
    <source>
        <dbReference type="ARBA" id="ARBA00023288"/>
    </source>
</evidence>
<evidence type="ECO:0000256" key="3">
    <source>
        <dbReference type="ARBA" id="ARBA00023139"/>
    </source>
</evidence>
<keyword evidence="1 5" id="KW-0732">Signal</keyword>
<evidence type="ECO:0000313" key="8">
    <source>
        <dbReference type="Proteomes" id="UP000243232"/>
    </source>
</evidence>